<reference evidence="1 2" key="1">
    <citation type="journal article" date="2017" name="Nat. Ecol. Evol.">
        <title>Scallop genome provides insights into evolution of bilaterian karyotype and development.</title>
        <authorList>
            <person name="Wang S."/>
            <person name="Zhang J."/>
            <person name="Jiao W."/>
            <person name="Li J."/>
            <person name="Xun X."/>
            <person name="Sun Y."/>
            <person name="Guo X."/>
            <person name="Huan P."/>
            <person name="Dong B."/>
            <person name="Zhang L."/>
            <person name="Hu X."/>
            <person name="Sun X."/>
            <person name="Wang J."/>
            <person name="Zhao C."/>
            <person name="Wang Y."/>
            <person name="Wang D."/>
            <person name="Huang X."/>
            <person name="Wang R."/>
            <person name="Lv J."/>
            <person name="Li Y."/>
            <person name="Zhang Z."/>
            <person name="Liu B."/>
            <person name="Lu W."/>
            <person name="Hui Y."/>
            <person name="Liang J."/>
            <person name="Zhou Z."/>
            <person name="Hou R."/>
            <person name="Li X."/>
            <person name="Liu Y."/>
            <person name="Li H."/>
            <person name="Ning X."/>
            <person name="Lin Y."/>
            <person name="Zhao L."/>
            <person name="Xing Q."/>
            <person name="Dou J."/>
            <person name="Li Y."/>
            <person name="Mao J."/>
            <person name="Guo H."/>
            <person name="Dou H."/>
            <person name="Li T."/>
            <person name="Mu C."/>
            <person name="Jiang W."/>
            <person name="Fu Q."/>
            <person name="Fu X."/>
            <person name="Miao Y."/>
            <person name="Liu J."/>
            <person name="Yu Q."/>
            <person name="Li R."/>
            <person name="Liao H."/>
            <person name="Li X."/>
            <person name="Kong Y."/>
            <person name="Jiang Z."/>
            <person name="Chourrout D."/>
            <person name="Li R."/>
            <person name="Bao Z."/>
        </authorList>
    </citation>
    <scope>NUCLEOTIDE SEQUENCE [LARGE SCALE GENOMIC DNA]</scope>
    <source>
        <strain evidence="1 2">PY_sf001</strain>
    </source>
</reference>
<evidence type="ECO:0000313" key="1">
    <source>
        <dbReference type="EMBL" id="OWF40228.1"/>
    </source>
</evidence>
<organism evidence="1 2">
    <name type="scientific">Mizuhopecten yessoensis</name>
    <name type="common">Japanese scallop</name>
    <name type="synonym">Patinopecten yessoensis</name>
    <dbReference type="NCBI Taxonomy" id="6573"/>
    <lineage>
        <taxon>Eukaryota</taxon>
        <taxon>Metazoa</taxon>
        <taxon>Spiralia</taxon>
        <taxon>Lophotrochozoa</taxon>
        <taxon>Mollusca</taxon>
        <taxon>Bivalvia</taxon>
        <taxon>Autobranchia</taxon>
        <taxon>Pteriomorphia</taxon>
        <taxon>Pectinida</taxon>
        <taxon>Pectinoidea</taxon>
        <taxon>Pectinidae</taxon>
        <taxon>Mizuhopecten</taxon>
    </lineage>
</organism>
<name>A0A210PUR4_MIZYE</name>
<dbReference type="AlphaFoldDB" id="A0A210PUR4"/>
<evidence type="ECO:0000313" key="2">
    <source>
        <dbReference type="Proteomes" id="UP000242188"/>
    </source>
</evidence>
<proteinExistence type="predicted"/>
<sequence>MAAQRAMERNPKTVHKALKYIKASVANQRALFGSRAPHYPSRQVEFAEGTKSGDDKIKTL</sequence>
<protein>
    <submittedName>
        <fullName evidence="1">Uncharacterized protein</fullName>
    </submittedName>
</protein>
<dbReference type="EMBL" id="NEDP02005478">
    <property type="protein sequence ID" value="OWF40228.1"/>
    <property type="molecule type" value="Genomic_DNA"/>
</dbReference>
<gene>
    <name evidence="1" type="ORF">KP79_PYT02271</name>
</gene>
<comment type="caution">
    <text evidence="1">The sequence shown here is derived from an EMBL/GenBank/DDBJ whole genome shotgun (WGS) entry which is preliminary data.</text>
</comment>
<accession>A0A210PUR4</accession>
<dbReference type="Proteomes" id="UP000242188">
    <property type="component" value="Unassembled WGS sequence"/>
</dbReference>
<keyword evidence="2" id="KW-1185">Reference proteome</keyword>